<organism evidence="1 2">
    <name type="scientific">Candidatus Komeilibacteria bacterium CG_4_10_14_0_2_um_filter_37_10</name>
    <dbReference type="NCBI Taxonomy" id="1974470"/>
    <lineage>
        <taxon>Bacteria</taxon>
        <taxon>Candidatus Komeiliibacteriota</taxon>
    </lineage>
</organism>
<dbReference type="SUPFAM" id="SSF53335">
    <property type="entry name" value="S-adenosyl-L-methionine-dependent methyltransferases"/>
    <property type="match status" value="1"/>
</dbReference>
<name>A0A2M7VEA2_9BACT</name>
<reference evidence="2" key="1">
    <citation type="submission" date="2017-09" db="EMBL/GenBank/DDBJ databases">
        <title>Depth-based differentiation of microbial function through sediment-hosted aquifers and enrichment of novel symbionts in the deep terrestrial subsurface.</title>
        <authorList>
            <person name="Probst A.J."/>
            <person name="Ladd B."/>
            <person name="Jarett J.K."/>
            <person name="Geller-Mcgrath D.E."/>
            <person name="Sieber C.M.K."/>
            <person name="Emerson J.B."/>
            <person name="Anantharaman K."/>
            <person name="Thomas B.C."/>
            <person name="Malmstrom R."/>
            <person name="Stieglmeier M."/>
            <person name="Klingl A."/>
            <person name="Woyke T."/>
            <person name="Ryan C.M."/>
            <person name="Banfield J.F."/>
        </authorList>
    </citation>
    <scope>NUCLEOTIDE SEQUENCE [LARGE SCALE GENOMIC DNA]</scope>
</reference>
<sequence length="184" mass="19983">MSDLDLGGAKLLDPDNILNNILKVGFKSQVADLGCGTMGNFSLASARLVGSDGEVYAVDVLKDVLSAVEERARTAKYSCLHTVWSNVEVYGATKIPGEMDFAYLVAVLYQNKDHLSVLKEAARLLKVGGKLLIIEWVPKATPIGPAVEKRLSPETVKGLAQQISLKFVQEFSAGPYHYGLIFQK</sequence>
<protein>
    <submittedName>
        <fullName evidence="1">Uncharacterized protein</fullName>
    </submittedName>
</protein>
<comment type="caution">
    <text evidence="1">The sequence shown here is derived from an EMBL/GenBank/DDBJ whole genome shotgun (WGS) entry which is preliminary data.</text>
</comment>
<dbReference type="Proteomes" id="UP000230405">
    <property type="component" value="Unassembled WGS sequence"/>
</dbReference>
<dbReference type="Gene3D" id="3.40.50.150">
    <property type="entry name" value="Vaccinia Virus protein VP39"/>
    <property type="match status" value="1"/>
</dbReference>
<dbReference type="InterPro" id="IPR029063">
    <property type="entry name" value="SAM-dependent_MTases_sf"/>
</dbReference>
<evidence type="ECO:0000313" key="2">
    <source>
        <dbReference type="Proteomes" id="UP000230405"/>
    </source>
</evidence>
<evidence type="ECO:0000313" key="1">
    <source>
        <dbReference type="EMBL" id="PIZ98833.1"/>
    </source>
</evidence>
<proteinExistence type="predicted"/>
<dbReference type="CDD" id="cd02440">
    <property type="entry name" value="AdoMet_MTases"/>
    <property type="match status" value="1"/>
</dbReference>
<dbReference type="AlphaFoldDB" id="A0A2M7VEA2"/>
<dbReference type="Pfam" id="PF01209">
    <property type="entry name" value="Ubie_methyltran"/>
    <property type="match status" value="1"/>
</dbReference>
<dbReference type="EMBL" id="PFPO01000061">
    <property type="protein sequence ID" value="PIZ98833.1"/>
    <property type="molecule type" value="Genomic_DNA"/>
</dbReference>
<gene>
    <name evidence="1" type="ORF">COX77_03320</name>
</gene>
<accession>A0A2M7VEA2</accession>